<feature type="compositionally biased region" description="Basic and acidic residues" evidence="1">
    <location>
        <begin position="93"/>
        <end position="105"/>
    </location>
</feature>
<dbReference type="GeneID" id="59284954"/>
<proteinExistence type="predicted"/>
<dbReference type="RefSeq" id="XP_037168078.1">
    <property type="nucleotide sequence ID" value="XM_037305213.1"/>
</dbReference>
<evidence type="ECO:0000313" key="2">
    <source>
        <dbReference type="EMBL" id="KAF6238779.1"/>
    </source>
</evidence>
<name>A0A8H6G1H7_9LECA</name>
<protein>
    <submittedName>
        <fullName evidence="2">Uncharacterized protein</fullName>
    </submittedName>
</protein>
<dbReference type="Proteomes" id="UP000578531">
    <property type="component" value="Unassembled WGS sequence"/>
</dbReference>
<keyword evidence="3" id="KW-1185">Reference proteome</keyword>
<feature type="compositionally biased region" description="Basic and acidic residues" evidence="1">
    <location>
        <begin position="147"/>
        <end position="157"/>
    </location>
</feature>
<feature type="region of interest" description="Disordered" evidence="1">
    <location>
        <begin position="67"/>
        <end position="157"/>
    </location>
</feature>
<evidence type="ECO:0000313" key="3">
    <source>
        <dbReference type="Proteomes" id="UP000578531"/>
    </source>
</evidence>
<dbReference type="EMBL" id="JACCJC010000008">
    <property type="protein sequence ID" value="KAF6238779.1"/>
    <property type="molecule type" value="Genomic_DNA"/>
</dbReference>
<accession>A0A8H6G1H7</accession>
<gene>
    <name evidence="2" type="ORF">HO173_003286</name>
</gene>
<evidence type="ECO:0000256" key="1">
    <source>
        <dbReference type="SAM" id="MobiDB-lite"/>
    </source>
</evidence>
<organism evidence="2 3">
    <name type="scientific">Letharia columbiana</name>
    <dbReference type="NCBI Taxonomy" id="112416"/>
    <lineage>
        <taxon>Eukaryota</taxon>
        <taxon>Fungi</taxon>
        <taxon>Dikarya</taxon>
        <taxon>Ascomycota</taxon>
        <taxon>Pezizomycotina</taxon>
        <taxon>Lecanoromycetes</taxon>
        <taxon>OSLEUM clade</taxon>
        <taxon>Lecanoromycetidae</taxon>
        <taxon>Lecanorales</taxon>
        <taxon>Lecanorineae</taxon>
        <taxon>Parmeliaceae</taxon>
        <taxon>Letharia</taxon>
    </lineage>
</organism>
<sequence>MPHLRTHIYNRGREVDFPMVIVIIKYLHVHRDPQVRSLLHNPLFLLGLRVPHLHSLLHNPSSLLEPERLPALSEDEPSLVDPDAPYLPTVDLPSEHSGEHSDGLEYTHNPGPGPERRGRLSASTVESRRAGTIPEAGNPDAIPEDALSLREMTDYWN</sequence>
<comment type="caution">
    <text evidence="2">The sequence shown here is derived from an EMBL/GenBank/DDBJ whole genome shotgun (WGS) entry which is preliminary data.</text>
</comment>
<dbReference type="AlphaFoldDB" id="A0A8H6G1H7"/>
<reference evidence="2 3" key="1">
    <citation type="journal article" date="2020" name="Genomics">
        <title>Complete, high-quality genomes from long-read metagenomic sequencing of two wolf lichen thalli reveals enigmatic genome architecture.</title>
        <authorList>
            <person name="McKenzie S.K."/>
            <person name="Walston R.F."/>
            <person name="Allen J.L."/>
        </authorList>
    </citation>
    <scope>NUCLEOTIDE SEQUENCE [LARGE SCALE GENOMIC DNA]</scope>
    <source>
        <strain evidence="2">WasteWater2</strain>
    </source>
</reference>